<dbReference type="EMBL" id="PDLM01000007">
    <property type="protein sequence ID" value="RDW73058.1"/>
    <property type="molecule type" value="Genomic_DNA"/>
</dbReference>
<reference evidence="2 3" key="1">
    <citation type="journal article" date="2018" name="IMA Fungus">
        <title>IMA Genome-F 9: Draft genome sequence of Annulohypoxylon stygium, Aspergillus mulundensis, Berkeleyomyces basicola (syn. Thielaviopsis basicola), Ceratocystis smalleyi, two Cercospora beticola strains, Coleophoma cylindrospora, Fusarium fracticaudum, Phialophora cf. hyalina, and Morchella septimelata.</title>
        <authorList>
            <person name="Wingfield B.D."/>
            <person name="Bills G.F."/>
            <person name="Dong Y."/>
            <person name="Huang W."/>
            <person name="Nel W.J."/>
            <person name="Swalarsk-Parry B.S."/>
            <person name="Vaghefi N."/>
            <person name="Wilken P.M."/>
            <person name="An Z."/>
            <person name="de Beer Z.W."/>
            <person name="De Vos L."/>
            <person name="Chen L."/>
            <person name="Duong T.A."/>
            <person name="Gao Y."/>
            <person name="Hammerbacher A."/>
            <person name="Kikkert J.R."/>
            <person name="Li Y."/>
            <person name="Li H."/>
            <person name="Li K."/>
            <person name="Li Q."/>
            <person name="Liu X."/>
            <person name="Ma X."/>
            <person name="Naidoo K."/>
            <person name="Pethybridge S.J."/>
            <person name="Sun J."/>
            <person name="Steenkamp E.T."/>
            <person name="van der Nest M.A."/>
            <person name="van Wyk S."/>
            <person name="Wingfield M.J."/>
            <person name="Xiong C."/>
            <person name="Yue Q."/>
            <person name="Zhang X."/>
        </authorList>
    </citation>
    <scope>NUCLEOTIDE SEQUENCE [LARGE SCALE GENOMIC DNA]</scope>
    <source>
        <strain evidence="2 3">BP6252</strain>
    </source>
</reference>
<evidence type="ECO:0000256" key="1">
    <source>
        <dbReference type="SAM" id="MobiDB-lite"/>
    </source>
</evidence>
<feature type="compositionally biased region" description="Basic and acidic residues" evidence="1">
    <location>
        <begin position="224"/>
        <end position="235"/>
    </location>
</feature>
<gene>
    <name evidence="2" type="ORF">BP6252_06965</name>
</gene>
<feature type="compositionally biased region" description="Basic and acidic residues" evidence="1">
    <location>
        <begin position="245"/>
        <end position="254"/>
    </location>
</feature>
<evidence type="ECO:0000313" key="3">
    <source>
        <dbReference type="Proteomes" id="UP000256645"/>
    </source>
</evidence>
<feature type="region of interest" description="Disordered" evidence="1">
    <location>
        <begin position="120"/>
        <end position="150"/>
    </location>
</feature>
<protein>
    <recommendedName>
        <fullName evidence="4">DNA repair protein Dds20/Mei5</fullName>
    </recommendedName>
</protein>
<feature type="region of interest" description="Disordered" evidence="1">
    <location>
        <begin position="180"/>
        <end position="261"/>
    </location>
</feature>
<accession>A0A3D8RGK5</accession>
<feature type="region of interest" description="Disordered" evidence="1">
    <location>
        <begin position="1"/>
        <end position="101"/>
    </location>
</feature>
<keyword evidence="3" id="KW-1185">Reference proteome</keyword>
<dbReference type="PANTHER" id="PTHR28527">
    <property type="entry name" value="MATING-TYPE SWITCHING PROTEIN SWI2-RELATED"/>
    <property type="match status" value="1"/>
</dbReference>
<sequence>MSTPAAKRRRIDASNTLSKPFRSPFRTPFKTPSLSTTTPESIKTQHKVPVTAPNIPSTPTSAVLPRLSNPASSTTPLFPRRSKKRAFLSTPNTNLNSDPDIAPLLKQQKELEKELRDLKEELDRAEQAQKIERDSRKYETGSEDGPPKDFVIDAELRNLVVKWRNASRSAAEEMFGGARDRVNRMGGPRAWKDMQKRQQEFQNSWNEEGAENKNNESSSDEDGVEKPAIQKRDLYAEYDVDPETENEKALRTDTGEDPGQEDEFTMAMMLKTLNVDLKIIGYSREEQRWSD</sequence>
<dbReference type="STRING" id="1849047.A0A3D8RGK5"/>
<dbReference type="AlphaFoldDB" id="A0A3D8RGK5"/>
<feature type="compositionally biased region" description="Basic residues" evidence="1">
    <location>
        <begin position="1"/>
        <end position="10"/>
    </location>
</feature>
<feature type="compositionally biased region" description="Basic and acidic residues" evidence="1">
    <location>
        <begin position="190"/>
        <end position="199"/>
    </location>
</feature>
<proteinExistence type="predicted"/>
<dbReference type="Gene3D" id="6.10.140.1020">
    <property type="match status" value="1"/>
</dbReference>
<organism evidence="2 3">
    <name type="scientific">Coleophoma cylindrospora</name>
    <dbReference type="NCBI Taxonomy" id="1849047"/>
    <lineage>
        <taxon>Eukaryota</taxon>
        <taxon>Fungi</taxon>
        <taxon>Dikarya</taxon>
        <taxon>Ascomycota</taxon>
        <taxon>Pezizomycotina</taxon>
        <taxon>Leotiomycetes</taxon>
        <taxon>Helotiales</taxon>
        <taxon>Dermateaceae</taxon>
        <taxon>Coleophoma</taxon>
    </lineage>
</organism>
<dbReference type="PANTHER" id="PTHR28527:SF1">
    <property type="entry name" value="SWI5-DEPENDENT RECOMBINATION DNA REPAIR PROTEIN 1"/>
    <property type="match status" value="1"/>
</dbReference>
<dbReference type="OrthoDB" id="27934at2759"/>
<evidence type="ECO:0008006" key="4">
    <source>
        <dbReference type="Google" id="ProtNLM"/>
    </source>
</evidence>
<name>A0A3D8RGK5_9HELO</name>
<dbReference type="GO" id="GO:0006310">
    <property type="term" value="P:DNA recombination"/>
    <property type="evidence" value="ECO:0007669"/>
    <property type="project" value="TreeGrafter"/>
</dbReference>
<feature type="compositionally biased region" description="Polar residues" evidence="1">
    <location>
        <begin position="30"/>
        <end position="42"/>
    </location>
</feature>
<comment type="caution">
    <text evidence="2">The sequence shown here is derived from an EMBL/GenBank/DDBJ whole genome shotgun (WGS) entry which is preliminary data.</text>
</comment>
<evidence type="ECO:0000313" key="2">
    <source>
        <dbReference type="EMBL" id="RDW73058.1"/>
    </source>
</evidence>
<dbReference type="Proteomes" id="UP000256645">
    <property type="component" value="Unassembled WGS sequence"/>
</dbReference>